<keyword evidence="3" id="KW-1185">Reference proteome</keyword>
<name>B6ACF0_CRYMR</name>
<reference evidence="2" key="1">
    <citation type="submission" date="2008-06" db="EMBL/GenBank/DDBJ databases">
        <authorList>
            <person name="Lorenzi H."/>
            <person name="Inman J."/>
            <person name="Miller J."/>
            <person name="Schobel S."/>
            <person name="Amedeo P."/>
            <person name="Caler E.V."/>
            <person name="da Silva J."/>
        </authorList>
    </citation>
    <scope>NUCLEOTIDE SEQUENCE [LARGE SCALE GENOMIC DNA]</scope>
    <source>
        <strain evidence="2">RN66</strain>
    </source>
</reference>
<dbReference type="VEuPathDB" id="CryptoDB:CMU_019630"/>
<sequence>MNINAWLHLSLFLLFGALSIASLYNLMSEDDLPSLIDAEILYLDTSISESLRMDIDNLSGNNQGQIRDISVMTSTKKSKNQPQLWNAIKRRVAKWQDIHNENISNNTESNFGMDLYQNNFMKLDIQDYGHNIILMPSTYSNRFKKVFKKLTRIFQHNLIYSKISTSGNSKFQNSLENIETEILNFNEYLNNKTSEFFTIDECTVERKSQCILRVDKDYRYVYLFVLTRNGYSNKNLNGATSDNENKSTMRIYRKSLREVLAFSTIKLLTSSISNDPSIFPPNIITELISYNTMNYPNRNYNQTAPFTRFLWDLYVSEADEHFFQQYRELEYSYLKKFKNLNYSELRKYTNYRYSKSGVFENSKILLKNESIAFESVDNFLRQLSFICKSREFSLACDILLNIDSQNLNNKKIFDEDISKLFNNIEQKSSNIIVSISAWLARFSDEDLLKVHEDKAVKIMYQNYLNTKIQLRLLLYLFERRNSNLEVGNSGRLKLLFKNLISLYRWMVRLFWSYQELAKSLILYNYTICENIFLKLIYRLKRSFITRIYKWLVYLSDLSIYDDVISEFEQSIVLSNSFYNRCTASIKIFENKIMGVCPIYYGNNEQTSGIYKDYVKCFPSSWLIQLSNFKLYEGLSIKILRYLGWILNLNYFLRWTHKGIGRHIRFDISSESDSIKTGSDYKNDPVVLLYDLIYFLSRSKCNNDKKWEMIMERSIESQQVTMYVDKSTLKTAIVYRKIVDQSAQWFLSMYNIYNEKGEVNNGTHLNNHMLFRFPGNTDVTAFSMGSRRIYYSRHSDIFTFRRTVTYDMLRDIYEKSLSNTTCRNTNGILIEESCLVPELPIETDGPKVNRSNSFSSDIILLQSFNFSSKIGASSINTKSPDIPNSSIKNELLDQESVLAIQIESNKVGLVHHIKTFHLDESKSSINTVWYESYPLIRHMFIFPKSISTDKLQFIEYSDNCEDLSSCLYTKSKNRVYSANDDRVVRYPLLDITRDFGYIVYAYLFFIGAVNLKGNTNTKSKSLIELSQANFNASQYDAILKDSKISRVFDKYWSYTKDLSSIAISHDGRAVAMITEHRRLFVQIQRQNRWMQPYELKPIPYEHQDLSKSSAIKRRIIDVSFLPINSFGRDDCQNITDKWSNPIYLLVLYEGGHLSLMRIRPQRTGWFWIDLGYEYRIILMQVLFYTCLIFWDRLKKCLNSDEAERCETGNLENTNNRTIN</sequence>
<organism evidence="2 3">
    <name type="scientific">Cryptosporidium muris (strain RN66)</name>
    <dbReference type="NCBI Taxonomy" id="441375"/>
    <lineage>
        <taxon>Eukaryota</taxon>
        <taxon>Sar</taxon>
        <taxon>Alveolata</taxon>
        <taxon>Apicomplexa</taxon>
        <taxon>Conoidasida</taxon>
        <taxon>Coccidia</taxon>
        <taxon>Eucoccidiorida</taxon>
        <taxon>Eimeriorina</taxon>
        <taxon>Cryptosporidiidae</taxon>
        <taxon>Cryptosporidium</taxon>
    </lineage>
</organism>
<dbReference type="Proteomes" id="UP000001460">
    <property type="component" value="Unassembled WGS sequence"/>
</dbReference>
<feature type="chain" id="PRO_5002839971" evidence="1">
    <location>
        <begin position="22"/>
        <end position="1218"/>
    </location>
</feature>
<gene>
    <name evidence="2" type="ORF">CMU_019630</name>
</gene>
<proteinExistence type="predicted"/>
<evidence type="ECO:0000256" key="1">
    <source>
        <dbReference type="SAM" id="SignalP"/>
    </source>
</evidence>
<keyword evidence="1" id="KW-0732">Signal</keyword>
<feature type="signal peptide" evidence="1">
    <location>
        <begin position="1"/>
        <end position="21"/>
    </location>
</feature>
<dbReference type="OrthoDB" id="10278317at2759"/>
<protein>
    <submittedName>
        <fullName evidence="2">Uncharacterized protein</fullName>
    </submittedName>
</protein>
<dbReference type="RefSeq" id="XP_002140555.1">
    <property type="nucleotide sequence ID" value="XM_002140519.1"/>
</dbReference>
<evidence type="ECO:0000313" key="3">
    <source>
        <dbReference type="Proteomes" id="UP000001460"/>
    </source>
</evidence>
<accession>B6ACF0</accession>
<dbReference type="EMBL" id="DS989728">
    <property type="protein sequence ID" value="EEA06206.1"/>
    <property type="molecule type" value="Genomic_DNA"/>
</dbReference>
<evidence type="ECO:0000313" key="2">
    <source>
        <dbReference type="EMBL" id="EEA06206.1"/>
    </source>
</evidence>
<dbReference type="AlphaFoldDB" id="B6ACF0"/>
<dbReference type="GeneID" id="6995290"/>